<proteinExistence type="predicted"/>
<gene>
    <name evidence="2" type="ORF">PCOAH_00015130</name>
</gene>
<dbReference type="AlphaFoldDB" id="A0A1B1DWH3"/>
<feature type="compositionally biased region" description="Polar residues" evidence="1">
    <location>
        <begin position="330"/>
        <end position="344"/>
    </location>
</feature>
<evidence type="ECO:0000313" key="2">
    <source>
        <dbReference type="EMBL" id="ANQ07104.1"/>
    </source>
</evidence>
<evidence type="ECO:0000313" key="3">
    <source>
        <dbReference type="Proteomes" id="UP000092716"/>
    </source>
</evidence>
<protein>
    <submittedName>
        <fullName evidence="2">Uncharacterized protein</fullName>
    </submittedName>
</protein>
<reference evidence="3" key="1">
    <citation type="submission" date="2016-06" db="EMBL/GenBank/DDBJ databases">
        <title>First high quality genome sequence of Plasmodium coatneyi using continuous long reads from single molecule, real-time sequencing.</title>
        <authorList>
            <person name="Chien J.-T."/>
            <person name="Pakala S.B."/>
            <person name="Geraldo J.A."/>
            <person name="Lapp S.A."/>
            <person name="Barnwell J.W."/>
            <person name="Kissinger J.C."/>
            <person name="Galinski M.R."/>
            <person name="Humphrey J.C."/>
        </authorList>
    </citation>
    <scope>NUCLEOTIDE SEQUENCE [LARGE SCALE GENOMIC DNA]</scope>
    <source>
        <strain evidence="3">Hackeri</strain>
    </source>
</reference>
<feature type="region of interest" description="Disordered" evidence="1">
    <location>
        <begin position="322"/>
        <end position="344"/>
    </location>
</feature>
<feature type="compositionally biased region" description="Basic and acidic residues" evidence="1">
    <location>
        <begin position="574"/>
        <end position="583"/>
    </location>
</feature>
<dbReference type="GeneID" id="30908239"/>
<name>A0A1B1DWH3_9APIC</name>
<feature type="compositionally biased region" description="Polar residues" evidence="1">
    <location>
        <begin position="596"/>
        <end position="609"/>
    </location>
</feature>
<dbReference type="VEuPathDB" id="PlasmoDB:PCOAH_00015130"/>
<feature type="region of interest" description="Disordered" evidence="1">
    <location>
        <begin position="574"/>
        <end position="610"/>
    </location>
</feature>
<keyword evidence="3" id="KW-1185">Reference proteome</keyword>
<accession>A0A1B1DWH3</accession>
<evidence type="ECO:0000256" key="1">
    <source>
        <dbReference type="SAM" id="MobiDB-lite"/>
    </source>
</evidence>
<dbReference type="KEGG" id="pcot:PCOAH_00015130"/>
<sequence>MNGTVSRGLGSIVQNTLRSGNRDNRCYRFTYRGMHSTKTQEDAESVIVEKLKSMQGERVSHAIKKSVKNGFISKRMFNVYNDLVKKHYREFTFSDVVLTLQAYALSKERNFEVYSILAHRALRLFRGEAEEAKKKREDHGEKYNADSGVEFSYDQERHKNIYKYILASNQLNYTDFELMQLFVEEIKRHFHRYDMKRICDILHALSKLKVNDVDLLDEAGRHILRNFSLVRCNHINHLISAYSPNSSGGNHEELLLRLVQYICENVKSMDSISVYNTLVQIGPILQRLSGSMDGLARGEEDNHHDNHHDNYDEQREYCHLVKGTHGGEPQTDSNGQSNGHTNDQSNPLDRVVPLLFSRVNTCLAFLSLKQLIKLLCAYRELNYFNYNFVYKRLLLFLLSKLRTQHKALAGEYISILEFFTFLPYVDSNMEEIIHIVTGNIPKVLSYNYEHLCRLLHCCRRLQIWDDAILTRVDSLVIRNKRNFERICTTDQLELFLQVYNRGSDEWDEMLSFLNGLIEEKAAGEDGSRVLRSGSDLAERAPPQRDNPAENVVITYKYNKANKCFHEYGKKVSVEGASTREGDPHPYTPQDDAGGVSSLSPSPGNPSQVSKGICDYLYVNIANDRKGT</sequence>
<dbReference type="EMBL" id="CP016244">
    <property type="protein sequence ID" value="ANQ07104.1"/>
    <property type="molecule type" value="Genomic_DNA"/>
</dbReference>
<dbReference type="OrthoDB" id="361063at2759"/>
<organism evidence="2 3">
    <name type="scientific">Plasmodium coatneyi</name>
    <dbReference type="NCBI Taxonomy" id="208452"/>
    <lineage>
        <taxon>Eukaryota</taxon>
        <taxon>Sar</taxon>
        <taxon>Alveolata</taxon>
        <taxon>Apicomplexa</taxon>
        <taxon>Aconoidasida</taxon>
        <taxon>Haemosporida</taxon>
        <taxon>Plasmodiidae</taxon>
        <taxon>Plasmodium</taxon>
    </lineage>
</organism>
<dbReference type="Proteomes" id="UP000092716">
    <property type="component" value="Chromosome 6"/>
</dbReference>
<dbReference type="RefSeq" id="XP_019913799.1">
    <property type="nucleotide sequence ID" value="XM_020058322.1"/>
</dbReference>